<dbReference type="Gene3D" id="2.40.50.180">
    <property type="entry name" value="CheA-289, Domain 4"/>
    <property type="match status" value="1"/>
</dbReference>
<dbReference type="GO" id="GO:0006935">
    <property type="term" value="P:chemotaxis"/>
    <property type="evidence" value="ECO:0007669"/>
    <property type="project" value="InterPro"/>
</dbReference>
<dbReference type="PANTHER" id="PTHR22617:SF23">
    <property type="entry name" value="CHEMOTAXIS PROTEIN CHEW"/>
    <property type="match status" value="1"/>
</dbReference>
<dbReference type="SUPFAM" id="SSF50341">
    <property type="entry name" value="CheW-like"/>
    <property type="match status" value="1"/>
</dbReference>
<dbReference type="InterPro" id="IPR039315">
    <property type="entry name" value="CheW"/>
</dbReference>
<evidence type="ECO:0000313" key="3">
    <source>
        <dbReference type="Proteomes" id="UP000010483"/>
    </source>
</evidence>
<dbReference type="eggNOG" id="COG0835">
    <property type="taxonomic scope" value="Bacteria"/>
</dbReference>
<dbReference type="KEGG" id="csn:Cyast_1230"/>
<organism evidence="2 3">
    <name type="scientific">Cyanobacterium stanieri (strain ATCC 29140 / PCC 7202)</name>
    <dbReference type="NCBI Taxonomy" id="292563"/>
    <lineage>
        <taxon>Bacteria</taxon>
        <taxon>Bacillati</taxon>
        <taxon>Cyanobacteriota</taxon>
        <taxon>Cyanophyceae</taxon>
        <taxon>Oscillatoriophycideae</taxon>
        <taxon>Chroococcales</taxon>
        <taxon>Geminocystaceae</taxon>
        <taxon>Cyanobacterium</taxon>
    </lineage>
</organism>
<dbReference type="HOGENOM" id="CLU_048995_5_0_3"/>
<dbReference type="GO" id="GO:0005829">
    <property type="term" value="C:cytosol"/>
    <property type="evidence" value="ECO:0007669"/>
    <property type="project" value="TreeGrafter"/>
</dbReference>
<protein>
    <submittedName>
        <fullName evidence="2">CheW protein</fullName>
    </submittedName>
</protein>
<name>K9YLC6_CYASC</name>
<dbReference type="InterPro" id="IPR002545">
    <property type="entry name" value="CheW-lke_dom"/>
</dbReference>
<dbReference type="PROSITE" id="PS50851">
    <property type="entry name" value="CHEW"/>
    <property type="match status" value="1"/>
</dbReference>
<proteinExistence type="predicted"/>
<dbReference type="GO" id="GO:0007165">
    <property type="term" value="P:signal transduction"/>
    <property type="evidence" value="ECO:0007669"/>
    <property type="project" value="InterPro"/>
</dbReference>
<dbReference type="EMBL" id="CP003940">
    <property type="protein sequence ID" value="AFZ47195.1"/>
    <property type="molecule type" value="Genomic_DNA"/>
</dbReference>
<evidence type="ECO:0000259" key="1">
    <source>
        <dbReference type="PROSITE" id="PS50851"/>
    </source>
</evidence>
<dbReference type="PANTHER" id="PTHR22617">
    <property type="entry name" value="CHEMOTAXIS SENSOR HISTIDINE KINASE-RELATED"/>
    <property type="match status" value="1"/>
</dbReference>
<accession>K9YLC6</accession>
<dbReference type="PATRIC" id="fig|292563.3.peg.1290"/>
<evidence type="ECO:0000313" key="2">
    <source>
        <dbReference type="EMBL" id="AFZ47195.1"/>
    </source>
</evidence>
<dbReference type="Pfam" id="PF01584">
    <property type="entry name" value="CheW"/>
    <property type="match status" value="1"/>
</dbReference>
<sequence>MENKLNYPLSIDKDTKSESSASQFLRFVLLPDTNLMIGLSQIAAVLKIPFGKIVPVPEMPSWVMGVYNWRGEIVWMIDLGQLLGFTPWYEQSVTASNHKAVVIHPSNQNLKNLTTGELVGLVVSDVQDIEMCHTDNLHSPPASAITPELAPFLRGYWIKDNGEIIVTVDGDSIFAAMPKK</sequence>
<dbReference type="STRING" id="292563.Cyast_1230"/>
<dbReference type="InterPro" id="IPR036061">
    <property type="entry name" value="CheW-like_dom_sf"/>
</dbReference>
<dbReference type="Proteomes" id="UP000010483">
    <property type="component" value="Chromosome"/>
</dbReference>
<gene>
    <name evidence="2" type="ordered locus">Cyast_1230</name>
</gene>
<feature type="domain" description="CheW-like" evidence="1">
    <location>
        <begin position="21"/>
        <end position="179"/>
    </location>
</feature>
<keyword evidence="3" id="KW-1185">Reference proteome</keyword>
<dbReference type="AlphaFoldDB" id="K9YLC6"/>
<reference evidence="3" key="1">
    <citation type="journal article" date="2013" name="Proc. Natl. Acad. Sci. U.S.A.">
        <title>Improving the coverage of the cyanobacterial phylum using diversity-driven genome sequencing.</title>
        <authorList>
            <person name="Shih P.M."/>
            <person name="Wu D."/>
            <person name="Latifi A."/>
            <person name="Axen S.D."/>
            <person name="Fewer D.P."/>
            <person name="Talla E."/>
            <person name="Calteau A."/>
            <person name="Cai F."/>
            <person name="Tandeau de Marsac N."/>
            <person name="Rippka R."/>
            <person name="Herdman M."/>
            <person name="Sivonen K."/>
            <person name="Coursin T."/>
            <person name="Laurent T."/>
            <person name="Goodwin L."/>
            <person name="Nolan M."/>
            <person name="Davenport K.W."/>
            <person name="Han C.S."/>
            <person name="Rubin E.M."/>
            <person name="Eisen J.A."/>
            <person name="Woyke T."/>
            <person name="Gugger M."/>
            <person name="Kerfeld C.A."/>
        </authorList>
    </citation>
    <scope>NUCLEOTIDE SEQUENCE [LARGE SCALE GENOMIC DNA]</scope>
    <source>
        <strain evidence="3">ATCC 29140 / PCC 7202</strain>
    </source>
</reference>
<dbReference type="BioCyc" id="CSTA292563:G1353-1236-MONOMER"/>
<dbReference type="SMART" id="SM00260">
    <property type="entry name" value="CheW"/>
    <property type="match status" value="1"/>
</dbReference>